<keyword evidence="3" id="KW-1185">Reference proteome</keyword>
<keyword evidence="1" id="KW-0812">Transmembrane</keyword>
<dbReference type="Pfam" id="PF13715">
    <property type="entry name" value="CarbopepD_reg_2"/>
    <property type="match status" value="1"/>
</dbReference>
<name>A0A5C6LJ93_9BACT</name>
<dbReference type="SUPFAM" id="SSF49464">
    <property type="entry name" value="Carboxypeptidase regulatory domain-like"/>
    <property type="match status" value="1"/>
</dbReference>
<keyword evidence="1" id="KW-0472">Membrane</keyword>
<proteinExistence type="predicted"/>
<dbReference type="AlphaFoldDB" id="A0A5C6LJ93"/>
<dbReference type="EMBL" id="VOHS01000084">
    <property type="protein sequence ID" value="TWV89998.1"/>
    <property type="molecule type" value="Genomic_DNA"/>
</dbReference>
<keyword evidence="1" id="KW-1133">Transmembrane helix</keyword>
<evidence type="ECO:0008006" key="4">
    <source>
        <dbReference type="Google" id="ProtNLM"/>
    </source>
</evidence>
<reference evidence="2 3" key="1">
    <citation type="submission" date="2019-08" db="EMBL/GenBank/DDBJ databases">
        <title>Whole genome sequencing of chitin degrading bacteria Chitinophaga pinensis YS16.</title>
        <authorList>
            <person name="Singh R.P."/>
            <person name="Manchanda G."/>
            <person name="Maurya I.K."/>
            <person name="Joshi N.K."/>
            <person name="Srivastava A.K."/>
        </authorList>
    </citation>
    <scope>NUCLEOTIDE SEQUENCE [LARGE SCALE GENOMIC DNA]</scope>
    <source>
        <strain evidence="2 3">YS-16</strain>
    </source>
</reference>
<evidence type="ECO:0000256" key="1">
    <source>
        <dbReference type="SAM" id="Phobius"/>
    </source>
</evidence>
<organism evidence="2 3">
    <name type="scientific">Chitinophaga pinensis</name>
    <dbReference type="NCBI Taxonomy" id="79329"/>
    <lineage>
        <taxon>Bacteria</taxon>
        <taxon>Pseudomonadati</taxon>
        <taxon>Bacteroidota</taxon>
        <taxon>Chitinophagia</taxon>
        <taxon>Chitinophagales</taxon>
        <taxon>Chitinophagaceae</taxon>
        <taxon>Chitinophaga</taxon>
    </lineage>
</organism>
<dbReference type="InterPro" id="IPR008969">
    <property type="entry name" value="CarboxyPept-like_regulatory"/>
</dbReference>
<evidence type="ECO:0000313" key="2">
    <source>
        <dbReference type="EMBL" id="TWV89998.1"/>
    </source>
</evidence>
<feature type="transmembrane region" description="Helical" evidence="1">
    <location>
        <begin position="21"/>
        <end position="40"/>
    </location>
</feature>
<dbReference type="Proteomes" id="UP000318815">
    <property type="component" value="Unassembled WGS sequence"/>
</dbReference>
<comment type="caution">
    <text evidence="2">The sequence shown here is derived from an EMBL/GenBank/DDBJ whole genome shotgun (WGS) entry which is preliminary data.</text>
</comment>
<gene>
    <name evidence="2" type="ORF">FEF09_29635</name>
</gene>
<evidence type="ECO:0000313" key="3">
    <source>
        <dbReference type="Proteomes" id="UP000318815"/>
    </source>
</evidence>
<sequence length="91" mass="10183">MAITFVSLFLRLKTECVMKNFIARCSIAFFLCLPTIIVNAQQRKITGKVFDDQSRPLPGATVVVKETKTATVSDGDGRFVMDVPGRERQCR</sequence>
<accession>A0A5C6LJ93</accession>
<dbReference type="Gene3D" id="2.60.40.1120">
    <property type="entry name" value="Carboxypeptidase-like, regulatory domain"/>
    <property type="match status" value="1"/>
</dbReference>
<protein>
    <recommendedName>
        <fullName evidence="4">Carboxypeptidase-like regulatory domain-containing protein</fullName>
    </recommendedName>
</protein>